<dbReference type="GeneID" id="94430398"/>
<dbReference type="Gene3D" id="3.30.70.270">
    <property type="match status" value="1"/>
</dbReference>
<evidence type="ECO:0000259" key="7">
    <source>
        <dbReference type="Pfam" id="PF00078"/>
    </source>
</evidence>
<dbReference type="InterPro" id="IPR041373">
    <property type="entry name" value="RT_RNaseH"/>
</dbReference>
<dbReference type="InterPro" id="IPR000477">
    <property type="entry name" value="RT_dom"/>
</dbReference>
<dbReference type="GO" id="GO:0016787">
    <property type="term" value="F:hydrolase activity"/>
    <property type="evidence" value="ECO:0007669"/>
    <property type="project" value="UniProtKB-KW"/>
</dbReference>
<dbReference type="PANTHER" id="PTHR37984:SF5">
    <property type="entry name" value="PROTEIN NYNRIN-LIKE"/>
    <property type="match status" value="1"/>
</dbReference>
<dbReference type="CDD" id="cd09274">
    <property type="entry name" value="RNase_HI_RT_Ty3"/>
    <property type="match status" value="1"/>
</dbReference>
<name>A0A2C6KS01_9APIC</name>
<dbReference type="Pfam" id="PF00078">
    <property type="entry name" value="RVT_1"/>
    <property type="match status" value="1"/>
</dbReference>
<keyword evidence="3" id="KW-0540">Nuclease</keyword>
<feature type="domain" description="Reverse transcriptase" evidence="7">
    <location>
        <begin position="52"/>
        <end position="124"/>
    </location>
</feature>
<dbReference type="Pfam" id="PF17917">
    <property type="entry name" value="RT_RNaseH"/>
    <property type="match status" value="1"/>
</dbReference>
<dbReference type="GO" id="GO:0004519">
    <property type="term" value="F:endonuclease activity"/>
    <property type="evidence" value="ECO:0007669"/>
    <property type="project" value="UniProtKB-KW"/>
</dbReference>
<keyword evidence="10" id="KW-1185">Reference proteome</keyword>
<dbReference type="InterPro" id="IPR043502">
    <property type="entry name" value="DNA/RNA_pol_sf"/>
</dbReference>
<dbReference type="OrthoDB" id="2013610at2759"/>
<evidence type="ECO:0000256" key="1">
    <source>
        <dbReference type="ARBA" id="ARBA00022679"/>
    </source>
</evidence>
<dbReference type="PANTHER" id="PTHR37984">
    <property type="entry name" value="PROTEIN CBG26694"/>
    <property type="match status" value="1"/>
</dbReference>
<keyword evidence="5" id="KW-0378">Hydrolase</keyword>
<dbReference type="AlphaFoldDB" id="A0A2C6KS01"/>
<keyword evidence="1" id="KW-0808">Transferase</keyword>
<evidence type="ECO:0000256" key="3">
    <source>
        <dbReference type="ARBA" id="ARBA00022722"/>
    </source>
</evidence>
<dbReference type="VEuPathDB" id="ToxoDB:CSUI_007037"/>
<evidence type="ECO:0000313" key="10">
    <source>
        <dbReference type="Proteomes" id="UP000221165"/>
    </source>
</evidence>
<organism evidence="9 10">
    <name type="scientific">Cystoisospora suis</name>
    <dbReference type="NCBI Taxonomy" id="483139"/>
    <lineage>
        <taxon>Eukaryota</taxon>
        <taxon>Sar</taxon>
        <taxon>Alveolata</taxon>
        <taxon>Apicomplexa</taxon>
        <taxon>Conoidasida</taxon>
        <taxon>Coccidia</taxon>
        <taxon>Eucoccidiorida</taxon>
        <taxon>Eimeriorina</taxon>
        <taxon>Sarcocystidae</taxon>
        <taxon>Cystoisospora</taxon>
    </lineage>
</organism>
<dbReference type="GO" id="GO:0003964">
    <property type="term" value="F:RNA-directed DNA polymerase activity"/>
    <property type="evidence" value="ECO:0007669"/>
    <property type="project" value="UniProtKB-KW"/>
</dbReference>
<comment type="caution">
    <text evidence="9">The sequence shown here is derived from an EMBL/GenBank/DDBJ whole genome shotgun (WGS) entry which is preliminary data.</text>
</comment>
<evidence type="ECO:0000259" key="8">
    <source>
        <dbReference type="Pfam" id="PF17917"/>
    </source>
</evidence>
<accession>A0A2C6KS01</accession>
<dbReference type="InterPro" id="IPR050951">
    <property type="entry name" value="Retrovirus_Pol_polyprotein"/>
</dbReference>
<dbReference type="EMBL" id="MIGC01003619">
    <property type="protein sequence ID" value="PHJ19134.1"/>
    <property type="molecule type" value="Genomic_DNA"/>
</dbReference>
<feature type="domain" description="Reverse transcriptase RNase H-like" evidence="8">
    <location>
        <begin position="147"/>
        <end position="246"/>
    </location>
</feature>
<evidence type="ECO:0000256" key="4">
    <source>
        <dbReference type="ARBA" id="ARBA00022759"/>
    </source>
</evidence>
<evidence type="ECO:0000313" key="9">
    <source>
        <dbReference type="EMBL" id="PHJ19134.1"/>
    </source>
</evidence>
<keyword evidence="4" id="KW-0255">Endonuclease</keyword>
<proteinExistence type="predicted"/>
<evidence type="ECO:0000256" key="6">
    <source>
        <dbReference type="ARBA" id="ARBA00022918"/>
    </source>
</evidence>
<reference evidence="9 10" key="1">
    <citation type="journal article" date="2017" name="Int. J. Parasitol.">
        <title>The genome of the protozoan parasite Cystoisospora suis and a reverse vaccinology approach to identify vaccine candidates.</title>
        <authorList>
            <person name="Palmieri N."/>
            <person name="Shrestha A."/>
            <person name="Ruttkowski B."/>
            <person name="Beck T."/>
            <person name="Vogl C."/>
            <person name="Tomley F."/>
            <person name="Blake D.P."/>
            <person name="Joachim A."/>
        </authorList>
    </citation>
    <scope>NUCLEOTIDE SEQUENCE [LARGE SCALE GENOMIC DNA]</scope>
    <source>
        <strain evidence="9 10">Wien I</strain>
    </source>
</reference>
<gene>
    <name evidence="9" type="ORF">CSUI_007037</name>
</gene>
<sequence>MAANRLPDYARQYYNLSDQHLHELKEQLRTLLEKNCIAPSQAPVAAPVFFVAKKDGGLRMVIDYRPLNAITIREDYPCPRIHDLINRLGKAKWFSTLDLQQGYYQVEVAADDQWKTAFRTLYGTYQFRVVHALKEALINAATLKIFDPDKSITIKTDASKYATGAVLEQEGVPVAFESRKLSGREQYMPAYEGELVAIVHALLKWRPFIGSKAVTTETDHATLGRILKQKNVTTRLGYWLYKLADFNINAVYKPGKQNVVADAISRRQDYICLIHSNETQVDLPDIQNLDK</sequence>
<dbReference type="InterPro" id="IPR043128">
    <property type="entry name" value="Rev_trsase/Diguanyl_cyclase"/>
</dbReference>
<protein>
    <submittedName>
        <fullName evidence="9">Retrotransposon ty3-gypsy subclass</fullName>
    </submittedName>
</protein>
<dbReference type="SUPFAM" id="SSF56672">
    <property type="entry name" value="DNA/RNA polymerases"/>
    <property type="match status" value="1"/>
</dbReference>
<dbReference type="CDD" id="cd01647">
    <property type="entry name" value="RT_LTR"/>
    <property type="match status" value="1"/>
</dbReference>
<keyword evidence="2" id="KW-0548">Nucleotidyltransferase</keyword>
<evidence type="ECO:0000256" key="5">
    <source>
        <dbReference type="ARBA" id="ARBA00022801"/>
    </source>
</evidence>
<dbReference type="RefSeq" id="XP_067920836.1">
    <property type="nucleotide sequence ID" value="XM_068067187.1"/>
</dbReference>
<dbReference type="Gene3D" id="3.10.10.10">
    <property type="entry name" value="HIV Type 1 Reverse Transcriptase, subunit A, domain 1"/>
    <property type="match status" value="1"/>
</dbReference>
<dbReference type="Proteomes" id="UP000221165">
    <property type="component" value="Unassembled WGS sequence"/>
</dbReference>
<evidence type="ECO:0000256" key="2">
    <source>
        <dbReference type="ARBA" id="ARBA00022695"/>
    </source>
</evidence>
<keyword evidence="6" id="KW-0695">RNA-directed DNA polymerase</keyword>